<evidence type="ECO:0000313" key="3">
    <source>
        <dbReference type="Proteomes" id="UP000092462"/>
    </source>
</evidence>
<feature type="compositionally biased region" description="Basic and acidic residues" evidence="1">
    <location>
        <begin position="147"/>
        <end position="156"/>
    </location>
</feature>
<feature type="region of interest" description="Disordered" evidence="1">
    <location>
        <begin position="99"/>
        <end position="203"/>
    </location>
</feature>
<reference evidence="2" key="1">
    <citation type="submission" date="2022-08" db="UniProtKB">
        <authorList>
            <consortium name="EnsemblMetazoa"/>
        </authorList>
    </citation>
    <scope>IDENTIFICATION</scope>
    <source>
        <strain evidence="2">Israel</strain>
    </source>
</reference>
<dbReference type="VEuPathDB" id="VectorBase:PPAI008573"/>
<dbReference type="AlphaFoldDB" id="A0A1B0DJZ9"/>
<organism evidence="2 3">
    <name type="scientific">Phlebotomus papatasi</name>
    <name type="common">Sandfly</name>
    <dbReference type="NCBI Taxonomy" id="29031"/>
    <lineage>
        <taxon>Eukaryota</taxon>
        <taxon>Metazoa</taxon>
        <taxon>Ecdysozoa</taxon>
        <taxon>Arthropoda</taxon>
        <taxon>Hexapoda</taxon>
        <taxon>Insecta</taxon>
        <taxon>Pterygota</taxon>
        <taxon>Neoptera</taxon>
        <taxon>Endopterygota</taxon>
        <taxon>Diptera</taxon>
        <taxon>Nematocera</taxon>
        <taxon>Psychodoidea</taxon>
        <taxon>Psychodidae</taxon>
        <taxon>Phlebotomus</taxon>
        <taxon>Phlebotomus</taxon>
    </lineage>
</organism>
<dbReference type="EMBL" id="AJVK01015873">
    <property type="status" value="NOT_ANNOTATED_CDS"/>
    <property type="molecule type" value="Genomic_DNA"/>
</dbReference>
<dbReference type="SMART" id="SM00868">
    <property type="entry name" value="zf-AD"/>
    <property type="match status" value="1"/>
</dbReference>
<protein>
    <submittedName>
        <fullName evidence="2">Uncharacterized protein</fullName>
    </submittedName>
</protein>
<evidence type="ECO:0000313" key="2">
    <source>
        <dbReference type="EnsemblMetazoa" id="PPAI008573-PA"/>
    </source>
</evidence>
<dbReference type="VEuPathDB" id="VectorBase:PPAPM1_009971"/>
<dbReference type="PROSITE" id="PS00028">
    <property type="entry name" value="ZINC_FINGER_C2H2_1"/>
    <property type="match status" value="1"/>
</dbReference>
<dbReference type="PROSITE" id="PS51915">
    <property type="entry name" value="ZAD"/>
    <property type="match status" value="1"/>
</dbReference>
<dbReference type="GO" id="GO:0008270">
    <property type="term" value="F:zinc ion binding"/>
    <property type="evidence" value="ECO:0007669"/>
    <property type="project" value="UniProtKB-UniRule"/>
</dbReference>
<name>A0A1B0DJZ9_PHLPP</name>
<dbReference type="GO" id="GO:0005634">
    <property type="term" value="C:nucleus"/>
    <property type="evidence" value="ECO:0007669"/>
    <property type="project" value="InterPro"/>
</dbReference>
<keyword evidence="3" id="KW-1185">Reference proteome</keyword>
<dbReference type="Proteomes" id="UP000092462">
    <property type="component" value="Unassembled WGS sequence"/>
</dbReference>
<dbReference type="Pfam" id="PF07776">
    <property type="entry name" value="zf-AD"/>
    <property type="match status" value="1"/>
</dbReference>
<evidence type="ECO:0000256" key="1">
    <source>
        <dbReference type="SAM" id="MobiDB-lite"/>
    </source>
</evidence>
<feature type="compositionally biased region" description="Basic and acidic residues" evidence="1">
    <location>
        <begin position="174"/>
        <end position="183"/>
    </location>
</feature>
<dbReference type="Gene3D" id="3.40.1800.20">
    <property type="match status" value="1"/>
</dbReference>
<accession>A0A1B0DJZ9</accession>
<sequence length="237" mass="27309">MECLNILERCRGCQIKTQKESQIFIFATHNLSDIFQETTSLDIHQNDGLPEVLCFNCYNRLLEAYNFRQMCSTTALHFQQILALGVPEQKYTPPEVLCDPLMVTKSDPDDDDMSNFSNTESPPEEKYSPPENKYTPPVASESSSLAKDIEPIKEDQTEPDYVLPKKRGRKPGKKLGENSEKPYRSHKKKKPLPPGEIEKPVKRQGPLTLECHLCNTKFRMKEWLEAHMRVKHQGMKK</sequence>
<dbReference type="PROSITE" id="PS50157">
    <property type="entry name" value="ZINC_FINGER_C2H2_2"/>
    <property type="match status" value="1"/>
</dbReference>
<dbReference type="InterPro" id="IPR013087">
    <property type="entry name" value="Znf_C2H2_type"/>
</dbReference>
<proteinExistence type="predicted"/>
<dbReference type="InterPro" id="IPR012934">
    <property type="entry name" value="Znf_AD"/>
</dbReference>
<dbReference type="SUPFAM" id="SSF57716">
    <property type="entry name" value="Glucocorticoid receptor-like (DNA-binding domain)"/>
    <property type="match status" value="1"/>
</dbReference>
<dbReference type="EnsemblMetazoa" id="PPAI008573-RA">
    <property type="protein sequence ID" value="PPAI008573-PA"/>
    <property type="gene ID" value="PPAI008573"/>
</dbReference>
<feature type="compositionally biased region" description="Basic residues" evidence="1">
    <location>
        <begin position="164"/>
        <end position="173"/>
    </location>
</feature>